<feature type="compositionally biased region" description="Basic and acidic residues" evidence="4">
    <location>
        <begin position="563"/>
        <end position="581"/>
    </location>
</feature>
<dbReference type="InterPro" id="IPR000859">
    <property type="entry name" value="CUB_dom"/>
</dbReference>
<evidence type="ECO:0000313" key="9">
    <source>
        <dbReference type="Proteomes" id="UP001153620"/>
    </source>
</evidence>
<feature type="domain" description="CUB" evidence="7">
    <location>
        <begin position="601"/>
        <end position="717"/>
    </location>
</feature>
<feature type="signal peptide" evidence="6">
    <location>
        <begin position="1"/>
        <end position="21"/>
    </location>
</feature>
<evidence type="ECO:0000256" key="3">
    <source>
        <dbReference type="PROSITE-ProRule" id="PRU00059"/>
    </source>
</evidence>
<reference evidence="8" key="1">
    <citation type="submission" date="2022-01" db="EMBL/GenBank/DDBJ databases">
        <authorList>
            <person name="King R."/>
        </authorList>
    </citation>
    <scope>NUCLEOTIDE SEQUENCE</scope>
</reference>
<name>A0A9N9RXB2_9DIPT</name>
<dbReference type="PROSITE" id="PS01180">
    <property type="entry name" value="CUB"/>
    <property type="match status" value="1"/>
</dbReference>
<dbReference type="Pfam" id="PF00431">
    <property type="entry name" value="CUB"/>
    <property type="match status" value="1"/>
</dbReference>
<evidence type="ECO:0000313" key="8">
    <source>
        <dbReference type="EMBL" id="CAG9805629.1"/>
    </source>
</evidence>
<feature type="region of interest" description="Disordered" evidence="4">
    <location>
        <begin position="563"/>
        <end position="602"/>
    </location>
</feature>
<feature type="transmembrane region" description="Helical" evidence="5">
    <location>
        <begin position="807"/>
        <end position="829"/>
    </location>
</feature>
<keyword evidence="5" id="KW-1133">Transmembrane helix</keyword>
<feature type="chain" id="PRO_5040210629" description="CUB domain-containing protein" evidence="6">
    <location>
        <begin position="22"/>
        <end position="847"/>
    </location>
</feature>
<dbReference type="PANTHER" id="PTHR24251">
    <property type="entry name" value="OVOCHYMASE-RELATED"/>
    <property type="match status" value="1"/>
</dbReference>
<keyword evidence="5" id="KW-0812">Transmembrane</keyword>
<dbReference type="SMART" id="SM00042">
    <property type="entry name" value="CUB"/>
    <property type="match status" value="1"/>
</dbReference>
<evidence type="ECO:0000256" key="2">
    <source>
        <dbReference type="ARBA" id="ARBA00023157"/>
    </source>
</evidence>
<dbReference type="EMBL" id="OU895878">
    <property type="protein sequence ID" value="CAG9805629.1"/>
    <property type="molecule type" value="Genomic_DNA"/>
</dbReference>
<comment type="caution">
    <text evidence="3">Lacks conserved residue(s) required for the propagation of feature annotation.</text>
</comment>
<dbReference type="InterPro" id="IPR035914">
    <property type="entry name" value="Sperma_CUB_dom_sf"/>
</dbReference>
<dbReference type="Proteomes" id="UP001153620">
    <property type="component" value="Chromosome 2"/>
</dbReference>
<keyword evidence="9" id="KW-1185">Reference proteome</keyword>
<keyword evidence="2" id="KW-1015">Disulfide bond</keyword>
<gene>
    <name evidence="8" type="ORF">CHIRRI_LOCUS8498</name>
</gene>
<evidence type="ECO:0000256" key="6">
    <source>
        <dbReference type="SAM" id="SignalP"/>
    </source>
</evidence>
<keyword evidence="6" id="KW-0732">Signal</keyword>
<dbReference type="CDD" id="cd00041">
    <property type="entry name" value="CUB"/>
    <property type="match status" value="1"/>
</dbReference>
<evidence type="ECO:0000256" key="5">
    <source>
        <dbReference type="SAM" id="Phobius"/>
    </source>
</evidence>
<evidence type="ECO:0000256" key="1">
    <source>
        <dbReference type="ARBA" id="ARBA00022737"/>
    </source>
</evidence>
<dbReference type="OrthoDB" id="6431754at2759"/>
<sequence>MIDKRQFGIVIIAFRLFTCYAAISTELVEEWGCYDSEFKLTCNDIDSKVGILEATFTPHCENQTGNQKCLYYDEDSIMKIIAQSLSRKADTYEEEYAARKLLDVLRNARLREQEHSETEEAEAITSEYRSEFLHSTAVYDPSTINENAENVSLDYDVGTRSDKRIIRDSLEKLISLYLTKLKEDSIEYNLDDNHVRHRRDLSSTLPQKRSKLEPGKCTTMRRRVGTLDRIELEGALRNLTNTEFNIRKLLNYRCSGKNHCSFIFSNDHPYSTFWDEGTVHIKYICMDNFRVNKYCGELLQVGNEDWDLRKNINWTEIIKNKKDDEEEDEIELNGPRTSALRQNEMNFYQVKSVKIIKAAKNETPTAAPQAINQQNSTKLNLKISKPVEREKDKTKSKVYSQDFRLLKILPNEKPALEIEKSMKKEDEIELKKQTELEELITHQIDAAIETNEIDSVLLTTTTKPQTTKFTSSIISPTLDIFTTATAIGSNEEITITQKVNTEQSATIIVTDDDVMITEYKDLEKTVTQHATLDMDIQTDIIDVTKSDDDIVLVNDTILSIDSPEKGKYGKDEEKSSEKSDSYEDYDEEEDQKPTNVKHKAHQHTLPSSTLLHGFIANPGYPSYYIGSDRDCKWKIIIAKGQKMMLTILDLHLRVDEYCKDSLEIIDLENKKSLWRGCSELTRPIQLQSLSHQIEIVLKTKSKNIYPKRGFLIHYKAIGCVVPQIPEHVKLVNRLENLLRYNCEENHVFPDTSQSDRTLICINESWNDTLTKCVAVHETLGRHISLVNEQLRREGAKMTAENDMLSDILVPVFIISGLFILNAIVFIIILRYRKHRRDDNFDRELAEL</sequence>
<dbReference type="SUPFAM" id="SSF49854">
    <property type="entry name" value="Spermadhesin, CUB domain"/>
    <property type="match status" value="1"/>
</dbReference>
<accession>A0A9N9RXB2</accession>
<evidence type="ECO:0000256" key="4">
    <source>
        <dbReference type="SAM" id="MobiDB-lite"/>
    </source>
</evidence>
<organism evidence="8 9">
    <name type="scientific">Chironomus riparius</name>
    <dbReference type="NCBI Taxonomy" id="315576"/>
    <lineage>
        <taxon>Eukaryota</taxon>
        <taxon>Metazoa</taxon>
        <taxon>Ecdysozoa</taxon>
        <taxon>Arthropoda</taxon>
        <taxon>Hexapoda</taxon>
        <taxon>Insecta</taxon>
        <taxon>Pterygota</taxon>
        <taxon>Neoptera</taxon>
        <taxon>Endopterygota</taxon>
        <taxon>Diptera</taxon>
        <taxon>Nematocera</taxon>
        <taxon>Chironomoidea</taxon>
        <taxon>Chironomidae</taxon>
        <taxon>Chironominae</taxon>
        <taxon>Chironomus</taxon>
    </lineage>
</organism>
<keyword evidence="1" id="KW-0677">Repeat</keyword>
<evidence type="ECO:0000259" key="7">
    <source>
        <dbReference type="PROSITE" id="PS01180"/>
    </source>
</evidence>
<protein>
    <recommendedName>
        <fullName evidence="7">CUB domain-containing protein</fullName>
    </recommendedName>
</protein>
<keyword evidence="5" id="KW-0472">Membrane</keyword>
<proteinExistence type="predicted"/>
<dbReference type="Gene3D" id="2.60.120.290">
    <property type="entry name" value="Spermadhesin, CUB domain"/>
    <property type="match status" value="1"/>
</dbReference>
<dbReference type="AlphaFoldDB" id="A0A9N9RXB2"/>
<reference evidence="8" key="2">
    <citation type="submission" date="2022-10" db="EMBL/GenBank/DDBJ databases">
        <authorList>
            <consortium name="ENA_rothamsted_submissions"/>
            <consortium name="culmorum"/>
            <person name="King R."/>
        </authorList>
    </citation>
    <scope>NUCLEOTIDE SEQUENCE</scope>
</reference>